<dbReference type="Proteomes" id="UP000075886">
    <property type="component" value="Unassembled WGS sequence"/>
</dbReference>
<accession>A0A182QWW2</accession>
<dbReference type="EnsemblMetazoa" id="AFAF018496-RA">
    <property type="protein sequence ID" value="AFAF018496-PA"/>
    <property type="gene ID" value="AFAF018496"/>
</dbReference>
<sequence>MLAMNFSIPLITIQSVLWRDFWRTDMNTSFVSISLLISSESTVLSGSINRLVASFTIRSSFSEPFTSTSDEWSFGRVEKITCTPNSASTSFTYGVSLSGGVLPGAKIGSSNEINSGVELRTSDRARSTPSMLPHIDTWLLFSVGFERFESGNFCRSTLNRSTCRSSGLATPSWAAISLRSPQSLSTDEISLVVSLGGPPFRKICLLNDEQDAIILLTTISACSWH</sequence>
<evidence type="ECO:0000313" key="2">
    <source>
        <dbReference type="Proteomes" id="UP000075886"/>
    </source>
</evidence>
<proteinExistence type="predicted"/>
<reference evidence="1" key="2">
    <citation type="submission" date="2020-05" db="UniProtKB">
        <authorList>
            <consortium name="EnsemblMetazoa"/>
        </authorList>
    </citation>
    <scope>IDENTIFICATION</scope>
    <source>
        <strain evidence="1">FAR1</strain>
    </source>
</reference>
<evidence type="ECO:0000313" key="1">
    <source>
        <dbReference type="EnsemblMetazoa" id="AFAF018496-PA"/>
    </source>
</evidence>
<keyword evidence="2" id="KW-1185">Reference proteome</keyword>
<dbReference type="AlphaFoldDB" id="A0A182QWW2"/>
<dbReference type="EMBL" id="AXCN02000773">
    <property type="status" value="NOT_ANNOTATED_CDS"/>
    <property type="molecule type" value="Genomic_DNA"/>
</dbReference>
<reference evidence="2" key="1">
    <citation type="submission" date="2014-01" db="EMBL/GenBank/DDBJ databases">
        <title>The Genome Sequence of Anopheles farauti FAR1 (V2).</title>
        <authorList>
            <consortium name="The Broad Institute Genomics Platform"/>
            <person name="Neafsey D.E."/>
            <person name="Besansky N."/>
            <person name="Howell P."/>
            <person name="Walton C."/>
            <person name="Young S.K."/>
            <person name="Zeng Q."/>
            <person name="Gargeya S."/>
            <person name="Fitzgerald M."/>
            <person name="Haas B."/>
            <person name="Abouelleil A."/>
            <person name="Allen A.W."/>
            <person name="Alvarado L."/>
            <person name="Arachchi H.M."/>
            <person name="Berlin A.M."/>
            <person name="Chapman S.B."/>
            <person name="Gainer-Dewar J."/>
            <person name="Goldberg J."/>
            <person name="Griggs A."/>
            <person name="Gujja S."/>
            <person name="Hansen M."/>
            <person name="Howarth C."/>
            <person name="Imamovic A."/>
            <person name="Ireland A."/>
            <person name="Larimer J."/>
            <person name="McCowan C."/>
            <person name="Murphy C."/>
            <person name="Pearson M."/>
            <person name="Poon T.W."/>
            <person name="Priest M."/>
            <person name="Roberts A."/>
            <person name="Saif S."/>
            <person name="Shea T."/>
            <person name="Sisk P."/>
            <person name="Sykes S."/>
            <person name="Wortman J."/>
            <person name="Nusbaum C."/>
            <person name="Birren B."/>
        </authorList>
    </citation>
    <scope>NUCLEOTIDE SEQUENCE [LARGE SCALE GENOMIC DNA]</scope>
    <source>
        <strain evidence="2">FAR1</strain>
    </source>
</reference>
<protein>
    <submittedName>
        <fullName evidence="1">Uncharacterized protein</fullName>
    </submittedName>
</protein>
<organism evidence="1 2">
    <name type="scientific">Anopheles farauti</name>
    <dbReference type="NCBI Taxonomy" id="69004"/>
    <lineage>
        <taxon>Eukaryota</taxon>
        <taxon>Metazoa</taxon>
        <taxon>Ecdysozoa</taxon>
        <taxon>Arthropoda</taxon>
        <taxon>Hexapoda</taxon>
        <taxon>Insecta</taxon>
        <taxon>Pterygota</taxon>
        <taxon>Neoptera</taxon>
        <taxon>Endopterygota</taxon>
        <taxon>Diptera</taxon>
        <taxon>Nematocera</taxon>
        <taxon>Culicoidea</taxon>
        <taxon>Culicidae</taxon>
        <taxon>Anophelinae</taxon>
        <taxon>Anopheles</taxon>
    </lineage>
</organism>
<name>A0A182QWW2_9DIPT</name>
<dbReference type="VEuPathDB" id="VectorBase:AFAF018496"/>